<dbReference type="Proteomes" id="UP001229421">
    <property type="component" value="Unassembled WGS sequence"/>
</dbReference>
<dbReference type="EMBL" id="JAUHHV010000002">
    <property type="protein sequence ID" value="KAK1433033.1"/>
    <property type="molecule type" value="Genomic_DNA"/>
</dbReference>
<gene>
    <name evidence="1" type="ORF">QVD17_09937</name>
</gene>
<reference evidence="1" key="1">
    <citation type="journal article" date="2023" name="bioRxiv">
        <title>Improved chromosome-level genome assembly for marigold (Tagetes erecta).</title>
        <authorList>
            <person name="Jiang F."/>
            <person name="Yuan L."/>
            <person name="Wang S."/>
            <person name="Wang H."/>
            <person name="Xu D."/>
            <person name="Wang A."/>
            <person name="Fan W."/>
        </authorList>
    </citation>
    <scope>NUCLEOTIDE SEQUENCE</scope>
    <source>
        <strain evidence="1">WSJ</strain>
        <tissue evidence="1">Leaf</tissue>
    </source>
</reference>
<sequence length="86" mass="9631">MFWFYDGELRKNQIDTTTQCRPAASLAPCFDAYCRSVALAPWPHGCWLLLPAAAVLTNCCSPALLLNLLLRPAVLTHLDISWVRTK</sequence>
<accession>A0AAD8L1W4</accession>
<comment type="caution">
    <text evidence="1">The sequence shown here is derived from an EMBL/GenBank/DDBJ whole genome shotgun (WGS) entry which is preliminary data.</text>
</comment>
<protein>
    <submittedName>
        <fullName evidence="1">Uncharacterized protein</fullName>
    </submittedName>
</protein>
<evidence type="ECO:0000313" key="2">
    <source>
        <dbReference type="Proteomes" id="UP001229421"/>
    </source>
</evidence>
<proteinExistence type="predicted"/>
<keyword evidence="2" id="KW-1185">Reference proteome</keyword>
<dbReference type="AlphaFoldDB" id="A0AAD8L1W4"/>
<evidence type="ECO:0000313" key="1">
    <source>
        <dbReference type="EMBL" id="KAK1433033.1"/>
    </source>
</evidence>
<name>A0AAD8L1W4_TARER</name>
<organism evidence="1 2">
    <name type="scientific">Tagetes erecta</name>
    <name type="common">African marigold</name>
    <dbReference type="NCBI Taxonomy" id="13708"/>
    <lineage>
        <taxon>Eukaryota</taxon>
        <taxon>Viridiplantae</taxon>
        <taxon>Streptophyta</taxon>
        <taxon>Embryophyta</taxon>
        <taxon>Tracheophyta</taxon>
        <taxon>Spermatophyta</taxon>
        <taxon>Magnoliopsida</taxon>
        <taxon>eudicotyledons</taxon>
        <taxon>Gunneridae</taxon>
        <taxon>Pentapetalae</taxon>
        <taxon>asterids</taxon>
        <taxon>campanulids</taxon>
        <taxon>Asterales</taxon>
        <taxon>Asteraceae</taxon>
        <taxon>Asteroideae</taxon>
        <taxon>Heliantheae alliance</taxon>
        <taxon>Tageteae</taxon>
        <taxon>Tagetes</taxon>
    </lineage>
</organism>